<evidence type="ECO:0000256" key="6">
    <source>
        <dbReference type="ARBA" id="ARBA00022801"/>
    </source>
</evidence>
<comment type="cofactor">
    <cofactor evidence="1 11">
        <name>Zn(2+)</name>
        <dbReference type="ChEBI" id="CHEBI:29105"/>
    </cofactor>
</comment>
<evidence type="ECO:0000256" key="3">
    <source>
        <dbReference type="ARBA" id="ARBA00007931"/>
    </source>
</evidence>
<feature type="transmembrane region" description="Helical" evidence="11">
    <location>
        <begin position="297"/>
        <end position="317"/>
    </location>
</feature>
<name>A0A1F5S5Q8_9BACT</name>
<reference evidence="13 14" key="1">
    <citation type="journal article" date="2016" name="Nat. Commun.">
        <title>Thousands of microbial genomes shed light on interconnected biogeochemical processes in an aquifer system.</title>
        <authorList>
            <person name="Anantharaman K."/>
            <person name="Brown C.T."/>
            <person name="Hug L.A."/>
            <person name="Sharon I."/>
            <person name="Castelle C.J."/>
            <person name="Probst A.J."/>
            <person name="Thomas B.C."/>
            <person name="Singh A."/>
            <person name="Wilkins M.J."/>
            <person name="Karaoz U."/>
            <person name="Brodie E.L."/>
            <person name="Williams K.H."/>
            <person name="Hubbard S.S."/>
            <person name="Banfield J.F."/>
        </authorList>
    </citation>
    <scope>NUCLEOTIDE SEQUENCE [LARGE SCALE GENOMIC DNA]</scope>
</reference>
<dbReference type="Pfam" id="PF17820">
    <property type="entry name" value="PDZ_6"/>
    <property type="match status" value="1"/>
</dbReference>
<evidence type="ECO:0000256" key="5">
    <source>
        <dbReference type="ARBA" id="ARBA00022692"/>
    </source>
</evidence>
<organism evidence="13 14">
    <name type="scientific">Candidatus Falkowbacteria bacterium RBG_13_39_14</name>
    <dbReference type="NCBI Taxonomy" id="1797985"/>
    <lineage>
        <taxon>Bacteria</taxon>
        <taxon>Candidatus Falkowiibacteriota</taxon>
    </lineage>
</organism>
<dbReference type="AlphaFoldDB" id="A0A1F5S5Q8"/>
<dbReference type="InterPro" id="IPR008915">
    <property type="entry name" value="Peptidase_M50"/>
</dbReference>
<accession>A0A1F5S5Q8</accession>
<dbReference type="PANTHER" id="PTHR42837:SF2">
    <property type="entry name" value="MEMBRANE METALLOPROTEASE ARASP2, CHLOROPLASTIC-RELATED"/>
    <property type="match status" value="1"/>
</dbReference>
<dbReference type="Proteomes" id="UP000178323">
    <property type="component" value="Unassembled WGS sequence"/>
</dbReference>
<keyword evidence="9 11" id="KW-0482">Metalloprotease</keyword>
<feature type="transmembrane region" description="Helical" evidence="11">
    <location>
        <begin position="346"/>
        <end position="365"/>
    </location>
</feature>
<keyword evidence="11" id="KW-0479">Metal-binding</keyword>
<evidence type="ECO:0000256" key="11">
    <source>
        <dbReference type="RuleBase" id="RU362031"/>
    </source>
</evidence>
<feature type="transmembrane region" description="Helical" evidence="11">
    <location>
        <begin position="6"/>
        <end position="26"/>
    </location>
</feature>
<feature type="transmembrane region" description="Helical" evidence="11">
    <location>
        <begin position="98"/>
        <end position="121"/>
    </location>
</feature>
<evidence type="ECO:0000256" key="9">
    <source>
        <dbReference type="ARBA" id="ARBA00023049"/>
    </source>
</evidence>
<feature type="domain" description="PDZ" evidence="12">
    <location>
        <begin position="115"/>
        <end position="198"/>
    </location>
</feature>
<dbReference type="CDD" id="cd06163">
    <property type="entry name" value="S2P-M50_PDZ_RseP-like"/>
    <property type="match status" value="1"/>
</dbReference>
<dbReference type="PANTHER" id="PTHR42837">
    <property type="entry name" value="REGULATOR OF SIGMA-E PROTEASE RSEP"/>
    <property type="match status" value="1"/>
</dbReference>
<dbReference type="GO" id="GO:0016020">
    <property type="term" value="C:membrane"/>
    <property type="evidence" value="ECO:0007669"/>
    <property type="project" value="UniProtKB-SubCell"/>
</dbReference>
<comment type="similarity">
    <text evidence="3 11">Belongs to the peptidase M50B family.</text>
</comment>
<dbReference type="EMBL" id="MFFS01000040">
    <property type="protein sequence ID" value="OGF22048.1"/>
    <property type="molecule type" value="Genomic_DNA"/>
</dbReference>
<evidence type="ECO:0000256" key="8">
    <source>
        <dbReference type="ARBA" id="ARBA00022989"/>
    </source>
</evidence>
<proteinExistence type="inferred from homology"/>
<dbReference type="SMART" id="SM00228">
    <property type="entry name" value="PDZ"/>
    <property type="match status" value="1"/>
</dbReference>
<evidence type="ECO:0000256" key="10">
    <source>
        <dbReference type="ARBA" id="ARBA00023136"/>
    </source>
</evidence>
<evidence type="ECO:0000256" key="2">
    <source>
        <dbReference type="ARBA" id="ARBA00004141"/>
    </source>
</evidence>
<dbReference type="SUPFAM" id="SSF50156">
    <property type="entry name" value="PDZ domain-like"/>
    <property type="match status" value="1"/>
</dbReference>
<evidence type="ECO:0000313" key="13">
    <source>
        <dbReference type="EMBL" id="OGF22048.1"/>
    </source>
</evidence>
<dbReference type="InterPro" id="IPR004387">
    <property type="entry name" value="Pept_M50_Zn"/>
</dbReference>
<dbReference type="Gene3D" id="2.30.42.10">
    <property type="match status" value="1"/>
</dbReference>
<keyword evidence="10 11" id="KW-0472">Membrane</keyword>
<keyword evidence="4 13" id="KW-0645">Protease</keyword>
<evidence type="ECO:0000313" key="14">
    <source>
        <dbReference type="Proteomes" id="UP000178323"/>
    </source>
</evidence>
<keyword evidence="6 11" id="KW-0378">Hydrolase</keyword>
<dbReference type="InterPro" id="IPR001478">
    <property type="entry name" value="PDZ"/>
</dbReference>
<dbReference type="NCBIfam" id="TIGR00054">
    <property type="entry name" value="RIP metalloprotease RseP"/>
    <property type="match status" value="1"/>
</dbReference>
<dbReference type="InterPro" id="IPR036034">
    <property type="entry name" value="PDZ_sf"/>
</dbReference>
<dbReference type="GO" id="GO:0006508">
    <property type="term" value="P:proteolysis"/>
    <property type="evidence" value="ECO:0007669"/>
    <property type="project" value="UniProtKB-KW"/>
</dbReference>
<evidence type="ECO:0000259" key="12">
    <source>
        <dbReference type="SMART" id="SM00228"/>
    </source>
</evidence>
<sequence>MLSTIIIFILILSLLVFVHEFGHFIAAKKMGVKVEEFALGFPPRIWSRIKNGTKYSINWIPIGGFVKLKGEDACLRRQGGEKKDEDSFAHKRVWQKSVILASGVAMNFALAAVVLSFGFMIGAPQVIEAGVEKSARVRDEKIQVVDTVENSPAHEAGIISGDAIKSIDGKKFANVEEIQSYINERGGEKMLFEIRRGKEIVVHEIEASYISDKESLDIEEWQNYMVGVSLAKVGVISYPFHIAIFKGVESTIFLTKEIIAAFYELIAGLIRTQKIEVDFAGPIGIAALTGQVADLGFIYLLQFVALLSINLGIINLMPFPALDGGRIFFLFLEKIRGKAVDERIEAMVHNIGFLLLMLLIVVITYKDILNNKSMFIDFFRRIF</sequence>
<protein>
    <recommendedName>
        <fullName evidence="11">Zinc metalloprotease</fullName>
        <ecNumber evidence="11">3.4.24.-</ecNumber>
    </recommendedName>
</protein>
<keyword evidence="8 11" id="KW-1133">Transmembrane helix</keyword>
<dbReference type="InterPro" id="IPR041489">
    <property type="entry name" value="PDZ_6"/>
</dbReference>
<keyword evidence="5 11" id="KW-0812">Transmembrane</keyword>
<dbReference type="GO" id="GO:0046872">
    <property type="term" value="F:metal ion binding"/>
    <property type="evidence" value="ECO:0007669"/>
    <property type="project" value="UniProtKB-KW"/>
</dbReference>
<evidence type="ECO:0000256" key="7">
    <source>
        <dbReference type="ARBA" id="ARBA00022833"/>
    </source>
</evidence>
<dbReference type="EC" id="3.4.24.-" evidence="11"/>
<dbReference type="STRING" id="1797985.A2Y83_02610"/>
<gene>
    <name evidence="13" type="ORF">A2Y83_02610</name>
</gene>
<comment type="subcellular location">
    <subcellularLocation>
        <location evidence="2">Membrane</location>
        <topology evidence="2">Multi-pass membrane protein</topology>
    </subcellularLocation>
</comment>
<evidence type="ECO:0000256" key="4">
    <source>
        <dbReference type="ARBA" id="ARBA00022670"/>
    </source>
</evidence>
<evidence type="ECO:0000256" key="1">
    <source>
        <dbReference type="ARBA" id="ARBA00001947"/>
    </source>
</evidence>
<keyword evidence="7 11" id="KW-0862">Zinc</keyword>
<comment type="caution">
    <text evidence="13">The sequence shown here is derived from an EMBL/GenBank/DDBJ whole genome shotgun (WGS) entry which is preliminary data.</text>
</comment>
<dbReference type="Pfam" id="PF02163">
    <property type="entry name" value="Peptidase_M50"/>
    <property type="match status" value="1"/>
</dbReference>
<dbReference type="GO" id="GO:0004222">
    <property type="term" value="F:metalloendopeptidase activity"/>
    <property type="evidence" value="ECO:0007669"/>
    <property type="project" value="InterPro"/>
</dbReference>